<dbReference type="PANTHER" id="PTHR23289">
    <property type="entry name" value="CYTOCHROME C OXIDASE ASSEMBLY PROTEIN COX15"/>
    <property type="match status" value="1"/>
</dbReference>
<keyword evidence="5 12" id="KW-1133">Transmembrane helix</keyword>
<dbReference type="KEGG" id="mtea:DK419_12115"/>
<dbReference type="Proteomes" id="UP000245444">
    <property type="component" value="Chromosome"/>
</dbReference>
<reference evidence="13 14" key="1">
    <citation type="submission" date="2018-05" db="EMBL/GenBank/DDBJ databases">
        <title>Complete Genome Sequence of Methylobacterium sp. 17Sr1-28.</title>
        <authorList>
            <person name="Srinivasan S."/>
        </authorList>
    </citation>
    <scope>NUCLEOTIDE SEQUENCE [LARGE SCALE GENOMIC DNA]</scope>
    <source>
        <strain evidence="13 14">17Sr1-28</strain>
    </source>
</reference>
<protein>
    <recommendedName>
        <fullName evidence="12">Heme A synthase</fullName>
        <shortName evidence="12">HAS</shortName>
        <ecNumber evidence="12">1.17.99.9</ecNumber>
    </recommendedName>
    <alternativeName>
        <fullName evidence="12">Cytochrome aa3-controlling protein</fullName>
    </alternativeName>
</protein>
<evidence type="ECO:0000256" key="3">
    <source>
        <dbReference type="ARBA" id="ARBA00022692"/>
    </source>
</evidence>
<dbReference type="OrthoDB" id="9793156at2"/>
<evidence type="ECO:0000256" key="10">
    <source>
        <dbReference type="ARBA" id="ARBA00044501"/>
    </source>
</evidence>
<evidence type="ECO:0000256" key="1">
    <source>
        <dbReference type="ARBA" id="ARBA00001970"/>
    </source>
</evidence>
<evidence type="ECO:0000256" key="4">
    <source>
        <dbReference type="ARBA" id="ARBA00022723"/>
    </source>
</evidence>
<dbReference type="InterPro" id="IPR023754">
    <property type="entry name" value="HemeA_Synthase_type2"/>
</dbReference>
<feature type="transmembrane region" description="Helical" evidence="12">
    <location>
        <begin position="28"/>
        <end position="46"/>
    </location>
</feature>
<keyword evidence="6 12" id="KW-0560">Oxidoreductase</keyword>
<keyword evidence="7 12" id="KW-0408">Iron</keyword>
<dbReference type="GO" id="GO:0006784">
    <property type="term" value="P:heme A biosynthetic process"/>
    <property type="evidence" value="ECO:0007669"/>
    <property type="project" value="UniProtKB-UniRule"/>
</dbReference>
<feature type="transmembrane region" description="Helical" evidence="12">
    <location>
        <begin position="280"/>
        <end position="301"/>
    </location>
</feature>
<dbReference type="PANTHER" id="PTHR23289:SF2">
    <property type="entry name" value="CYTOCHROME C OXIDASE ASSEMBLY PROTEIN COX15 HOMOLOG"/>
    <property type="match status" value="1"/>
</dbReference>
<dbReference type="AlphaFoldDB" id="A0A2U8WND0"/>
<keyword evidence="8 12" id="KW-0350">Heme biosynthesis</keyword>
<feature type="transmembrane region" description="Helical" evidence="12">
    <location>
        <begin position="313"/>
        <end position="335"/>
    </location>
</feature>
<comment type="function">
    <text evidence="12">Catalyzes the conversion of heme O to heme A by two successive hydroxylations of the methyl group at C8. The first hydroxylation forms heme I, the second hydroxylation results in an unstable dihydroxymethyl group, which spontaneously dehydrates, resulting in the formyl group of heme A.</text>
</comment>
<dbReference type="UniPathway" id="UPA00269">
    <property type="reaction ID" value="UER00713"/>
</dbReference>
<comment type="pathway">
    <text evidence="10 12">Porphyrin-containing compound metabolism; heme A biosynthesis; heme A from heme O: step 1/1.</text>
</comment>
<feature type="transmembrane region" description="Helical" evidence="12">
    <location>
        <begin position="175"/>
        <end position="196"/>
    </location>
</feature>
<keyword evidence="14" id="KW-1185">Reference proteome</keyword>
<evidence type="ECO:0000256" key="8">
    <source>
        <dbReference type="ARBA" id="ARBA00023133"/>
    </source>
</evidence>
<evidence type="ECO:0000256" key="11">
    <source>
        <dbReference type="ARBA" id="ARBA00048044"/>
    </source>
</evidence>
<feature type="transmembrane region" description="Helical" evidence="12">
    <location>
        <begin position="216"/>
        <end position="237"/>
    </location>
</feature>
<keyword evidence="4 12" id="KW-0479">Metal-binding</keyword>
<keyword evidence="3 12" id="KW-0812">Transmembrane</keyword>
<dbReference type="InterPro" id="IPR003780">
    <property type="entry name" value="COX15/CtaA_fam"/>
</dbReference>
<organism evidence="13 14">
    <name type="scientific">Methylobacterium terrae</name>
    <dbReference type="NCBI Taxonomy" id="2202827"/>
    <lineage>
        <taxon>Bacteria</taxon>
        <taxon>Pseudomonadati</taxon>
        <taxon>Pseudomonadota</taxon>
        <taxon>Alphaproteobacteria</taxon>
        <taxon>Hyphomicrobiales</taxon>
        <taxon>Methylobacteriaceae</taxon>
        <taxon>Methylobacterium</taxon>
    </lineage>
</organism>
<feature type="transmembrane region" description="Helical" evidence="12">
    <location>
        <begin position="111"/>
        <end position="129"/>
    </location>
</feature>
<evidence type="ECO:0000256" key="9">
    <source>
        <dbReference type="ARBA" id="ARBA00023136"/>
    </source>
</evidence>
<evidence type="ECO:0000313" key="14">
    <source>
        <dbReference type="Proteomes" id="UP000245444"/>
    </source>
</evidence>
<dbReference type="EC" id="1.17.99.9" evidence="12"/>
<dbReference type="EMBL" id="CP029553">
    <property type="protein sequence ID" value="AWN46970.1"/>
    <property type="molecule type" value="Genomic_DNA"/>
</dbReference>
<comment type="cofactor">
    <cofactor evidence="1 12">
        <name>heme b</name>
        <dbReference type="ChEBI" id="CHEBI:60344"/>
    </cofactor>
</comment>
<evidence type="ECO:0000313" key="13">
    <source>
        <dbReference type="EMBL" id="AWN46970.1"/>
    </source>
</evidence>
<evidence type="ECO:0000256" key="6">
    <source>
        <dbReference type="ARBA" id="ARBA00023002"/>
    </source>
</evidence>
<sequence>MSSSSTLSLAPHAAPAAAAPRSRRAVRTWLFVMAALVVAMVAVGGATRLTGSGLSITEWKPVTGAIPPLSGTAWAEEFAKYQATPQYRLLNQGMTLSEFQFIYAWEWGHRLLGRVLGLAFFLPLLFFWWRGQLDRRLSLSLLGLGALGGLQGAVGWIMVASGLQPGMTAVAPIKLALHLTLASGIYAGLVWVASGLDRRRDEAVPAGIPAGIPARISGTALALMVLVLVQIALGGLVAGSKAGLTYNTWPLMDGGLVPAGLFSGTPWIENFVDNVTLVQFNHRLTAYALLALAIVHAVDVRRRVPGTGAARRATALAGLVAGQAMLGIVTLLLVVPLWAGLAHQVAAMLVLGMATVHARLCRSPAPMRAPAA</sequence>
<evidence type="ECO:0000256" key="7">
    <source>
        <dbReference type="ARBA" id="ARBA00023004"/>
    </source>
</evidence>
<keyword evidence="9 12" id="KW-0472">Membrane</keyword>
<dbReference type="GO" id="GO:0046872">
    <property type="term" value="F:metal ion binding"/>
    <property type="evidence" value="ECO:0007669"/>
    <property type="project" value="UniProtKB-KW"/>
</dbReference>
<evidence type="ECO:0000256" key="5">
    <source>
        <dbReference type="ARBA" id="ARBA00022989"/>
    </source>
</evidence>
<dbReference type="GO" id="GO:0120547">
    <property type="term" value="F:heme A synthase activity"/>
    <property type="evidence" value="ECO:0007669"/>
    <property type="project" value="UniProtKB-EC"/>
</dbReference>
<dbReference type="HAMAP" id="MF_01665">
    <property type="entry name" value="HemeA_synth_type2"/>
    <property type="match status" value="1"/>
</dbReference>
<feature type="binding site" description="axial binding residue" evidence="12">
    <location>
        <position position="282"/>
    </location>
    <ligand>
        <name>heme</name>
        <dbReference type="ChEBI" id="CHEBI:30413"/>
    </ligand>
    <ligandPart>
        <name>Fe</name>
        <dbReference type="ChEBI" id="CHEBI:18248"/>
    </ligandPart>
</feature>
<gene>
    <name evidence="12" type="primary">ctaA</name>
    <name evidence="13" type="ORF">DK419_12115</name>
</gene>
<name>A0A2U8WND0_9HYPH</name>
<feature type="transmembrane region" description="Helical" evidence="12">
    <location>
        <begin position="141"/>
        <end position="163"/>
    </location>
</feature>
<comment type="similarity">
    <text evidence="12">Belongs to the COX15/CtaA family. Type 2 subfamily.</text>
</comment>
<evidence type="ECO:0000256" key="12">
    <source>
        <dbReference type="HAMAP-Rule" id="MF_01665"/>
    </source>
</evidence>
<comment type="catalytic activity">
    <reaction evidence="11">
        <text>Fe(II)-heme o + 2 A + H2O = Fe(II)-heme a + 2 AH2</text>
        <dbReference type="Rhea" id="RHEA:63388"/>
        <dbReference type="ChEBI" id="CHEBI:13193"/>
        <dbReference type="ChEBI" id="CHEBI:15377"/>
        <dbReference type="ChEBI" id="CHEBI:17499"/>
        <dbReference type="ChEBI" id="CHEBI:60530"/>
        <dbReference type="ChEBI" id="CHEBI:61715"/>
        <dbReference type="EC" id="1.17.99.9"/>
    </reaction>
    <physiologicalReaction direction="left-to-right" evidence="11">
        <dbReference type="Rhea" id="RHEA:63389"/>
    </physiologicalReaction>
</comment>
<dbReference type="GO" id="GO:0005886">
    <property type="term" value="C:plasma membrane"/>
    <property type="evidence" value="ECO:0007669"/>
    <property type="project" value="UniProtKB-SubCell"/>
</dbReference>
<comment type="subcellular location">
    <subcellularLocation>
        <location evidence="12">Cell membrane</location>
        <topology evidence="12">Multi-pass membrane protein</topology>
    </subcellularLocation>
    <subcellularLocation>
        <location evidence="2">Membrane</location>
        <topology evidence="2">Multi-pass membrane protein</topology>
    </subcellularLocation>
</comment>
<evidence type="ECO:0000256" key="2">
    <source>
        <dbReference type="ARBA" id="ARBA00004141"/>
    </source>
</evidence>
<keyword evidence="12" id="KW-1003">Cell membrane</keyword>
<accession>A0A2U8WND0</accession>
<feature type="transmembrane region" description="Helical" evidence="12">
    <location>
        <begin position="341"/>
        <end position="360"/>
    </location>
</feature>
<proteinExistence type="inferred from homology"/>
<dbReference type="RefSeq" id="WP_109959304.1">
    <property type="nucleotide sequence ID" value="NZ_CP029553.1"/>
</dbReference>
<comment type="subunit">
    <text evidence="12">Interacts with CtaB.</text>
</comment>
<dbReference type="Pfam" id="PF02628">
    <property type="entry name" value="COX15-CtaA"/>
    <property type="match status" value="1"/>
</dbReference>
<feature type="binding site" description="axial binding residue" evidence="12">
    <location>
        <position position="343"/>
    </location>
    <ligand>
        <name>heme</name>
        <dbReference type="ChEBI" id="CHEBI:30413"/>
    </ligand>
    <ligandPart>
        <name>Fe</name>
        <dbReference type="ChEBI" id="CHEBI:18248"/>
    </ligandPart>
</feature>